<organism evidence="6 7">
    <name type="scientific">Claveliimonas bilis</name>
    <dbReference type="NCBI Taxonomy" id="3028070"/>
    <lineage>
        <taxon>Bacteria</taxon>
        <taxon>Bacillati</taxon>
        <taxon>Bacillota</taxon>
        <taxon>Clostridia</taxon>
        <taxon>Lachnospirales</taxon>
        <taxon>Lachnospiraceae</taxon>
        <taxon>Claveliimonas</taxon>
    </lineage>
</organism>
<protein>
    <submittedName>
        <fullName evidence="6">Kinase</fullName>
    </submittedName>
</protein>
<feature type="domain" description="Carbohydrate kinase FGGY N-terminal" evidence="4">
    <location>
        <begin position="5"/>
        <end position="111"/>
    </location>
</feature>
<dbReference type="InterPro" id="IPR018485">
    <property type="entry name" value="FGGY_C"/>
</dbReference>
<dbReference type="PIRSF" id="PIRSF000538">
    <property type="entry name" value="GlpK"/>
    <property type="match status" value="1"/>
</dbReference>
<reference evidence="7" key="1">
    <citation type="journal article" date="2023" name="Int. J. Syst. Evol. Microbiol.">
        <title>Claveliimonas bilis gen. nov., sp. nov., deoxycholic acid-producing bacteria isolated from human faeces, and reclassification of Sellimonas monacensis Zenner et al. 2021 as Claveliimonas monacensis comb. nov.</title>
        <authorList>
            <person name="Hisatomi A."/>
            <person name="Kastawa N.W.E.P.G."/>
            <person name="Song I."/>
            <person name="Ohkuma M."/>
            <person name="Fukiya S."/>
            <person name="Sakamoto M."/>
        </authorList>
    </citation>
    <scope>NUCLEOTIDE SEQUENCE [LARGE SCALE GENOMIC DNA]</scope>
    <source>
        <strain evidence="7">12BBH14</strain>
    </source>
</reference>
<dbReference type="GO" id="GO:0016301">
    <property type="term" value="F:kinase activity"/>
    <property type="evidence" value="ECO:0007669"/>
    <property type="project" value="UniProtKB-KW"/>
</dbReference>
<dbReference type="Pfam" id="PF02782">
    <property type="entry name" value="FGGY_C"/>
    <property type="match status" value="1"/>
</dbReference>
<dbReference type="RefSeq" id="WP_316266105.1">
    <property type="nucleotide sequence ID" value="NZ_AP027742.1"/>
</dbReference>
<dbReference type="PANTHER" id="PTHR43095:SF5">
    <property type="entry name" value="XYLULOSE KINASE"/>
    <property type="match status" value="1"/>
</dbReference>
<feature type="domain" description="Carbohydrate kinase FGGY N-terminal" evidence="4">
    <location>
        <begin position="120"/>
        <end position="213"/>
    </location>
</feature>
<proteinExistence type="inferred from homology"/>
<dbReference type="InterPro" id="IPR050406">
    <property type="entry name" value="FGGY_Carb_Kinase"/>
</dbReference>
<comment type="similarity">
    <text evidence="1">Belongs to the FGGY kinase family.</text>
</comment>
<dbReference type="InterPro" id="IPR018484">
    <property type="entry name" value="FGGY_N"/>
</dbReference>
<evidence type="ECO:0000256" key="1">
    <source>
        <dbReference type="ARBA" id="ARBA00009156"/>
    </source>
</evidence>
<dbReference type="Pfam" id="PF00370">
    <property type="entry name" value="FGGY_N"/>
    <property type="match status" value="2"/>
</dbReference>
<dbReference type="PANTHER" id="PTHR43095">
    <property type="entry name" value="SUGAR KINASE"/>
    <property type="match status" value="1"/>
</dbReference>
<feature type="domain" description="Carbohydrate kinase FGGY C-terminal" evidence="5">
    <location>
        <begin position="225"/>
        <end position="419"/>
    </location>
</feature>
<evidence type="ECO:0000313" key="6">
    <source>
        <dbReference type="EMBL" id="BDZ76182.1"/>
    </source>
</evidence>
<dbReference type="InterPro" id="IPR043129">
    <property type="entry name" value="ATPase_NBD"/>
</dbReference>
<gene>
    <name evidence="6" type="ORF">Lac1_03650</name>
</gene>
<sequence length="480" mass="53111">MEKKYIVGIDVGSQSAKVLIYDLKGHIAAKGKKKLAPMHLAEPGIVEHPGDDLWESLSEACRLALEDFKEDYSTIIGVGIGGIRCCRVLLKKDGTLAQPVISWMDARTAVPYEHTNPEVAYVTSTTGYLSCRLTGEFKDCIGNAFGEWPVDMETWNWSEDEEVIRKYQIPREMLFEAVGPGEILGHVTKAASEKTGLPEGLPVVSVTNDKAVEGLGAGLVNDQTAVISLGTYITLMIQGKELPKDPKALWAIISSVPGKYLYESYGIRRGMWTVSWFRDLFGDGLMQEAAKQGLSPEELLNKKAEKVPAGSDGLMTVLDWLANPWEPYKKGIMIGFGAHMDEAYMYRSILEGIAYTMKNNCDAMCEELGKPLKEIVISGGGSNSDLFMQIFADIFNVPAKRNVVNESASLGAVINTAVALGEYESYEKAVEEMVEIKDVFMPIEKNAQLYQKLNQRAYKNMANYTDGVLKEIYNVYNEDV</sequence>
<dbReference type="CDD" id="cd07779">
    <property type="entry name" value="ASKHA_NBD_FGGY_YgcE-like"/>
    <property type="match status" value="1"/>
</dbReference>
<name>A0ABM8I0J7_9FIRM</name>
<dbReference type="InterPro" id="IPR000577">
    <property type="entry name" value="Carb_kinase_FGGY"/>
</dbReference>
<evidence type="ECO:0000313" key="7">
    <source>
        <dbReference type="Proteomes" id="UP001305815"/>
    </source>
</evidence>
<accession>A0ABM8I0J7</accession>
<evidence type="ECO:0000259" key="4">
    <source>
        <dbReference type="Pfam" id="PF00370"/>
    </source>
</evidence>
<dbReference type="Proteomes" id="UP001305815">
    <property type="component" value="Chromosome"/>
</dbReference>
<keyword evidence="3 6" id="KW-0418">Kinase</keyword>
<dbReference type="Gene3D" id="3.30.420.40">
    <property type="match status" value="3"/>
</dbReference>
<evidence type="ECO:0000256" key="3">
    <source>
        <dbReference type="ARBA" id="ARBA00022777"/>
    </source>
</evidence>
<keyword evidence="2" id="KW-0808">Transferase</keyword>
<evidence type="ECO:0000256" key="2">
    <source>
        <dbReference type="ARBA" id="ARBA00022679"/>
    </source>
</evidence>
<dbReference type="EMBL" id="AP027742">
    <property type="protein sequence ID" value="BDZ76182.1"/>
    <property type="molecule type" value="Genomic_DNA"/>
</dbReference>
<evidence type="ECO:0000259" key="5">
    <source>
        <dbReference type="Pfam" id="PF02782"/>
    </source>
</evidence>
<dbReference type="SUPFAM" id="SSF53067">
    <property type="entry name" value="Actin-like ATPase domain"/>
    <property type="match status" value="2"/>
</dbReference>
<keyword evidence="7" id="KW-1185">Reference proteome</keyword>